<dbReference type="Pfam" id="PF04357">
    <property type="entry name" value="TamB"/>
    <property type="match status" value="1"/>
</dbReference>
<evidence type="ECO:0000259" key="7">
    <source>
        <dbReference type="Pfam" id="PF04357"/>
    </source>
</evidence>
<dbReference type="PANTHER" id="PTHR36985">
    <property type="entry name" value="TRANSLOCATION AND ASSEMBLY MODULE SUBUNIT TAMB"/>
    <property type="match status" value="1"/>
</dbReference>
<keyword evidence="9" id="KW-1185">Reference proteome</keyword>
<protein>
    <submittedName>
        <fullName evidence="8">Translocation/assembly module TamB domain-containing protein</fullName>
    </submittedName>
</protein>
<feature type="region of interest" description="Disordered" evidence="5">
    <location>
        <begin position="789"/>
        <end position="814"/>
    </location>
</feature>
<proteinExistence type="predicted"/>
<dbReference type="EMBL" id="JACEZT010000005">
    <property type="protein sequence ID" value="MBA5637489.1"/>
    <property type="molecule type" value="Genomic_DNA"/>
</dbReference>
<evidence type="ECO:0000313" key="8">
    <source>
        <dbReference type="EMBL" id="MBA5637489.1"/>
    </source>
</evidence>
<name>A0A7W2ES33_9BURK</name>
<accession>A0A7W2ES33</accession>
<keyword evidence="3 6" id="KW-1133">Transmembrane helix</keyword>
<dbReference type="GO" id="GO:0009306">
    <property type="term" value="P:protein secretion"/>
    <property type="evidence" value="ECO:0007669"/>
    <property type="project" value="InterPro"/>
</dbReference>
<comment type="caution">
    <text evidence="8">The sequence shown here is derived from an EMBL/GenBank/DDBJ whole genome shotgun (WGS) entry which is preliminary data.</text>
</comment>
<dbReference type="PANTHER" id="PTHR36985:SF1">
    <property type="entry name" value="TRANSLOCATION AND ASSEMBLY MODULE SUBUNIT TAMB"/>
    <property type="match status" value="1"/>
</dbReference>
<evidence type="ECO:0000313" key="9">
    <source>
        <dbReference type="Proteomes" id="UP000534388"/>
    </source>
</evidence>
<evidence type="ECO:0000256" key="2">
    <source>
        <dbReference type="ARBA" id="ARBA00022692"/>
    </source>
</evidence>
<dbReference type="GO" id="GO:0097347">
    <property type="term" value="C:TAM protein secretion complex"/>
    <property type="evidence" value="ECO:0007669"/>
    <property type="project" value="TreeGrafter"/>
</dbReference>
<evidence type="ECO:0000256" key="5">
    <source>
        <dbReference type="SAM" id="MobiDB-lite"/>
    </source>
</evidence>
<organism evidence="8 9">
    <name type="scientific">Rugamonas brunnea</name>
    <dbReference type="NCBI Taxonomy" id="2758569"/>
    <lineage>
        <taxon>Bacteria</taxon>
        <taxon>Pseudomonadati</taxon>
        <taxon>Pseudomonadota</taxon>
        <taxon>Betaproteobacteria</taxon>
        <taxon>Burkholderiales</taxon>
        <taxon>Oxalobacteraceae</taxon>
        <taxon>Telluria group</taxon>
        <taxon>Rugamonas</taxon>
    </lineage>
</organism>
<dbReference type="GO" id="GO:0005886">
    <property type="term" value="C:plasma membrane"/>
    <property type="evidence" value="ECO:0007669"/>
    <property type="project" value="InterPro"/>
</dbReference>
<dbReference type="Proteomes" id="UP000534388">
    <property type="component" value="Unassembled WGS sequence"/>
</dbReference>
<reference evidence="8 9" key="1">
    <citation type="submission" date="2020-07" db="EMBL/GenBank/DDBJ databases">
        <title>Novel species isolated from subtropical streams in China.</title>
        <authorList>
            <person name="Lu H."/>
        </authorList>
    </citation>
    <scope>NUCLEOTIDE SEQUENCE [LARGE SCALE GENOMIC DNA]</scope>
    <source>
        <strain evidence="8 9">LX20W</strain>
    </source>
</reference>
<evidence type="ECO:0000256" key="1">
    <source>
        <dbReference type="ARBA" id="ARBA00004167"/>
    </source>
</evidence>
<evidence type="ECO:0000256" key="4">
    <source>
        <dbReference type="ARBA" id="ARBA00023136"/>
    </source>
</evidence>
<feature type="region of interest" description="Disordered" evidence="5">
    <location>
        <begin position="1"/>
        <end position="24"/>
    </location>
</feature>
<dbReference type="RefSeq" id="WP_182162102.1">
    <property type="nucleotide sequence ID" value="NZ_JACEZT010000005.1"/>
</dbReference>
<gene>
    <name evidence="8" type="ORF">H3H37_10530</name>
</gene>
<keyword evidence="4 6" id="KW-0472">Membrane</keyword>
<feature type="compositionally biased region" description="Gly residues" evidence="5">
    <location>
        <begin position="801"/>
        <end position="814"/>
    </location>
</feature>
<evidence type="ECO:0000256" key="3">
    <source>
        <dbReference type="ARBA" id="ARBA00022989"/>
    </source>
</evidence>
<dbReference type="InterPro" id="IPR007452">
    <property type="entry name" value="TamB_C"/>
</dbReference>
<evidence type="ECO:0000256" key="6">
    <source>
        <dbReference type="SAM" id="Phobius"/>
    </source>
</evidence>
<comment type="subcellular location">
    <subcellularLocation>
        <location evidence="1">Membrane</location>
        <topology evidence="1">Single-pass membrane protein</topology>
    </subcellularLocation>
</comment>
<feature type="domain" description="Translocation and assembly module TamB C-terminal" evidence="7">
    <location>
        <begin position="1208"/>
        <end position="1543"/>
    </location>
</feature>
<keyword evidence="2 6" id="KW-0812">Transmembrane</keyword>
<sequence length="1544" mass="158784">MSDADHTPATTGGTPPSPPTPPRRRRWLRRTLIGAGAVAVVLGGAVWLLGRESTLQQLMRRIAAASGGQIEVQGVSGSLYHRMHIARLVHRSPGTVITVDGIDITWSPLQFFSEGVAISALQANALTVTSTGPSTPPVLPASLAAPFRLHIADARLGQFTLLDHGSRTQLRQIRFRLTGDGTGWQLENGDALTDIGRLQAQLAVGAQRPFAVNAKASLTQTEGAPPHPAQLRLQAHGDLSLLRLDADGAAGTASGTATLALAPFDPVILHALELKASGVDPSGYRAAWPRARLAVQLAARVDGKQALSGQLSLRNEGQPGPLDQQRLPLQGATAKLGGTLTAATIDAIAIDLGAAGRFTGAATIKAARGGPQAGVDQARLALRAEHLNLQHVVGSLHATQIGGDVTVDSDSKQQTLRAALGQDGLRLDLQATLANDLLQLRQARLQLRKGSVSASGQASLRDAQAFKAAVSAEHFDPSAFGNYPVADLNADLNASGHLSPAWQMAADFTLKPGKLLGQPLSGAGKLTADTQRISGVEARLALGQNTAEMHGGLGTPDQQLDWKIDARDLNTAGGKLLGALAANGTARGTLAAPRTSFDATLRGLGLAAARHPTPDSVLHASGEVWLAGAAGTARQLEMKASGSAQRINPAAFGAYPTGVVNAEFNGDAALGADWRAALNAKLQPSTLSGSALSGYAKLAADLRHIGNADINLQLGPNSLQAQGAFGGARDRLDWKIDAPQLASAGPPFGGTLHAAGTLAGSAERPSLTLTVDGANLRAPGQQQIKSLRGSASLGAPPDAGEGAGSGASGGAGAGAVSGTVARTGIGSGSGAGAGTGAGTARANVAGKTENPVTRMLAGVRALAGARATDSGDDPVVADIAITGYDSPALTLDRARLQASGTRAAHVLQLSGGNRDFDAAVRLKGGWRGDAWTGAIDTLQNRGRYALTLEAPAPLRLAAPAGSGVAGLLHPEQIVLGATTVALPAGSIHIDNLEKNGPQWRSKGQAAGVPVNYLAQLSDAWRDNIRSDMTMGAAWSLAVQAAPPGGAPAVDGMLHLYREQGDLTVTGADVPLPLGLKQLDARVDAANGALRLQLALDGSRAGQARLDASAQLVDGKLADASALSVNGTANMGSLAWLAPLAGQPGLELDGTLRLAMSGAGTWGAPQLNGDISGDKLVLNWAEQGIRLRNGQLQARLTGDQLLLQKLTFDGAEGHAQAEGAIRFANAEASMQLKLTADQLEVLARPDRTLVISGQSTLVRDSKRFQLDGKFRADRANIELASQDTPTMSSDVVILGRGAAPPKDSKSLPLNVDVEADLGDAFTLKGKGLDAQLAGAVRIRVADRRPPRVTGSIRVASGTYAAYGQKLAIEKGVINFTGAYDNPGLNILAVRKRPEGEALNENNVEAGVEVRGTALAPVAKLVSTPAVSDSDKLAWLVLGHGIDSTAGNDMALLSTAAGALFGGGQGRLANTLGVDELGVSQAKGLETTVVTVGKRLSSRAYLSFEQGASSATSLVKLRYKLNPRITLQFQTGTNNALDVLYTWAFD</sequence>
<feature type="transmembrane region" description="Helical" evidence="6">
    <location>
        <begin position="32"/>
        <end position="50"/>
    </location>
</feature>